<reference evidence="6 7" key="1">
    <citation type="submission" date="2018-03" db="EMBL/GenBank/DDBJ databases">
        <title>Genomic Encyclopedia of Archaeal and Bacterial Type Strains, Phase II (KMG-II): from individual species to whole genera.</title>
        <authorList>
            <person name="Goeker M."/>
        </authorList>
    </citation>
    <scope>NUCLEOTIDE SEQUENCE [LARGE SCALE GENOMIC DNA]</scope>
    <source>
        <strain evidence="6 7">DSM 45312</strain>
    </source>
</reference>
<dbReference type="PROSITE" id="PS50949">
    <property type="entry name" value="HTH_GNTR"/>
    <property type="match status" value="1"/>
</dbReference>
<dbReference type="Gene3D" id="1.10.10.10">
    <property type="entry name" value="Winged helix-like DNA-binding domain superfamily/Winged helix DNA-binding domain"/>
    <property type="match status" value="1"/>
</dbReference>
<gene>
    <name evidence="6" type="ORF">CLV63_1528</name>
</gene>
<evidence type="ECO:0000313" key="6">
    <source>
        <dbReference type="EMBL" id="PSK80701.1"/>
    </source>
</evidence>
<evidence type="ECO:0000256" key="4">
    <source>
        <dbReference type="SAM" id="MobiDB-lite"/>
    </source>
</evidence>
<keyword evidence="1" id="KW-0805">Transcription regulation</keyword>
<dbReference type="InterPro" id="IPR028978">
    <property type="entry name" value="Chorismate_lyase_/UTRA_dom_sf"/>
</dbReference>
<dbReference type="SMART" id="SM00866">
    <property type="entry name" value="UTRA"/>
    <property type="match status" value="1"/>
</dbReference>
<dbReference type="GO" id="GO:0003700">
    <property type="term" value="F:DNA-binding transcription factor activity"/>
    <property type="evidence" value="ECO:0007669"/>
    <property type="project" value="InterPro"/>
</dbReference>
<feature type="compositionally biased region" description="Basic residues" evidence="4">
    <location>
        <begin position="94"/>
        <end position="104"/>
    </location>
</feature>
<dbReference type="Pfam" id="PF07702">
    <property type="entry name" value="UTRA"/>
    <property type="match status" value="1"/>
</dbReference>
<dbReference type="Gene3D" id="3.40.1410.10">
    <property type="entry name" value="Chorismate lyase-like"/>
    <property type="match status" value="1"/>
</dbReference>
<feature type="domain" description="HTH gntR-type" evidence="5">
    <location>
        <begin position="4"/>
        <end position="72"/>
    </location>
</feature>
<evidence type="ECO:0000259" key="5">
    <source>
        <dbReference type="PROSITE" id="PS50949"/>
    </source>
</evidence>
<keyword evidence="7" id="KW-1185">Reference proteome</keyword>
<dbReference type="InterPro" id="IPR011663">
    <property type="entry name" value="UTRA"/>
</dbReference>
<dbReference type="EMBL" id="PYGA01000052">
    <property type="protein sequence ID" value="PSK80701.1"/>
    <property type="molecule type" value="Genomic_DNA"/>
</dbReference>
<protein>
    <submittedName>
        <fullName evidence="6">GntR family phosphonate transport system transcriptional regulator</fullName>
    </submittedName>
</protein>
<organism evidence="6 7">
    <name type="scientific">Murinocardiopsis flavida</name>
    <dbReference type="NCBI Taxonomy" id="645275"/>
    <lineage>
        <taxon>Bacteria</taxon>
        <taxon>Bacillati</taxon>
        <taxon>Actinomycetota</taxon>
        <taxon>Actinomycetes</taxon>
        <taxon>Streptosporangiales</taxon>
        <taxon>Nocardiopsidaceae</taxon>
        <taxon>Murinocardiopsis</taxon>
    </lineage>
</organism>
<evidence type="ECO:0000313" key="7">
    <source>
        <dbReference type="Proteomes" id="UP000240542"/>
    </source>
</evidence>
<dbReference type="AlphaFoldDB" id="A0A2P8C6W5"/>
<sequence>MAPPIKWEAASIALRAEITAGTYPPGAPLPSIAEVSARYDVGNKAARKALRDLVERGVAVAHKGRGTFVADHPLAPTGPEGDALTPHTRPATPRPRRTHAARRRAPADAPTAGDDDLHALTSTERAPAPTDIAIILGTGERDVPTVRRILSDEHRPVVLRTHYTPDTEALADATTVVTHTSARTATAEEADALQMSRANVVLLHDETSYRLDGPAVEHTRTAYRADAVRLSDQYQPR</sequence>
<accession>A0A2P8C6W5</accession>
<keyword evidence="2" id="KW-0238">DNA-binding</keyword>
<evidence type="ECO:0000256" key="1">
    <source>
        <dbReference type="ARBA" id="ARBA00023015"/>
    </source>
</evidence>
<dbReference type="Pfam" id="PF00392">
    <property type="entry name" value="GntR"/>
    <property type="match status" value="1"/>
</dbReference>
<evidence type="ECO:0000256" key="3">
    <source>
        <dbReference type="ARBA" id="ARBA00023163"/>
    </source>
</evidence>
<proteinExistence type="predicted"/>
<dbReference type="PANTHER" id="PTHR44846:SF17">
    <property type="entry name" value="GNTR-FAMILY TRANSCRIPTIONAL REGULATOR"/>
    <property type="match status" value="1"/>
</dbReference>
<dbReference type="InterPro" id="IPR050679">
    <property type="entry name" value="Bact_HTH_transcr_reg"/>
</dbReference>
<keyword evidence="3" id="KW-0804">Transcription</keyword>
<dbReference type="SUPFAM" id="SSF46785">
    <property type="entry name" value="Winged helix' DNA-binding domain"/>
    <property type="match status" value="1"/>
</dbReference>
<name>A0A2P8C6W5_9ACTN</name>
<evidence type="ECO:0000256" key="2">
    <source>
        <dbReference type="ARBA" id="ARBA00023125"/>
    </source>
</evidence>
<dbReference type="InterPro" id="IPR036388">
    <property type="entry name" value="WH-like_DNA-bd_sf"/>
</dbReference>
<dbReference type="CDD" id="cd07377">
    <property type="entry name" value="WHTH_GntR"/>
    <property type="match status" value="1"/>
</dbReference>
<dbReference type="Proteomes" id="UP000240542">
    <property type="component" value="Unassembled WGS sequence"/>
</dbReference>
<dbReference type="GO" id="GO:0045892">
    <property type="term" value="P:negative regulation of DNA-templated transcription"/>
    <property type="evidence" value="ECO:0007669"/>
    <property type="project" value="TreeGrafter"/>
</dbReference>
<dbReference type="SUPFAM" id="SSF64288">
    <property type="entry name" value="Chorismate lyase-like"/>
    <property type="match status" value="1"/>
</dbReference>
<dbReference type="GO" id="GO:0003677">
    <property type="term" value="F:DNA binding"/>
    <property type="evidence" value="ECO:0007669"/>
    <property type="project" value="UniProtKB-KW"/>
</dbReference>
<dbReference type="SMART" id="SM00345">
    <property type="entry name" value="HTH_GNTR"/>
    <property type="match status" value="1"/>
</dbReference>
<feature type="region of interest" description="Disordered" evidence="4">
    <location>
        <begin position="69"/>
        <end position="120"/>
    </location>
</feature>
<dbReference type="PANTHER" id="PTHR44846">
    <property type="entry name" value="MANNOSYL-D-GLYCERATE TRANSPORT/METABOLISM SYSTEM REPRESSOR MNGR-RELATED"/>
    <property type="match status" value="1"/>
</dbReference>
<dbReference type="InterPro" id="IPR036390">
    <property type="entry name" value="WH_DNA-bd_sf"/>
</dbReference>
<dbReference type="InterPro" id="IPR000524">
    <property type="entry name" value="Tscrpt_reg_HTH_GntR"/>
</dbReference>
<comment type="caution">
    <text evidence="6">The sequence shown here is derived from an EMBL/GenBank/DDBJ whole genome shotgun (WGS) entry which is preliminary data.</text>
</comment>